<gene>
    <name evidence="2" type="ORF">ACFPFW_18425</name>
</gene>
<evidence type="ECO:0000313" key="3">
    <source>
        <dbReference type="Proteomes" id="UP001595796"/>
    </source>
</evidence>
<reference evidence="3" key="1">
    <citation type="journal article" date="2019" name="Int. J. Syst. Evol. Microbiol.">
        <title>The Global Catalogue of Microorganisms (GCM) 10K type strain sequencing project: providing services to taxonomists for standard genome sequencing and annotation.</title>
        <authorList>
            <consortium name="The Broad Institute Genomics Platform"/>
            <consortium name="The Broad Institute Genome Sequencing Center for Infectious Disease"/>
            <person name="Wu L."/>
            <person name="Ma J."/>
        </authorList>
    </citation>
    <scope>NUCLEOTIDE SEQUENCE [LARGE SCALE GENOMIC DNA]</scope>
    <source>
        <strain evidence="3">CGMCC 1.16444</strain>
    </source>
</reference>
<sequence>MLISRRAFAVSTAMFAILELGSQAAMAADSKVSLFRIVTVKDEIVVGFTSGEINGVETPDASVVGRQLVDRGELSVWQYTVRKNEKGELEQAPLKKISVLKSNSLRVEPYFTPLPVIAPK</sequence>
<protein>
    <submittedName>
        <fullName evidence="2">Uncharacterized protein</fullName>
    </submittedName>
</protein>
<evidence type="ECO:0000256" key="1">
    <source>
        <dbReference type="SAM" id="SignalP"/>
    </source>
</evidence>
<proteinExistence type="predicted"/>
<feature type="chain" id="PRO_5047185763" evidence="1">
    <location>
        <begin position="28"/>
        <end position="120"/>
    </location>
</feature>
<keyword evidence="1" id="KW-0732">Signal</keyword>
<dbReference type="EMBL" id="JBHSJF010000010">
    <property type="protein sequence ID" value="MFC5069995.1"/>
    <property type="molecule type" value="Genomic_DNA"/>
</dbReference>
<name>A0ABV9Z4Y0_9HYPH</name>
<accession>A0ABV9Z4Y0</accession>
<keyword evidence="3" id="KW-1185">Reference proteome</keyword>
<dbReference type="RefSeq" id="WP_379771811.1">
    <property type="nucleotide sequence ID" value="NZ_JBHSJF010000010.1"/>
</dbReference>
<organism evidence="2 3">
    <name type="scientific">Flaviflagellibacter deserti</name>
    <dbReference type="NCBI Taxonomy" id="2267266"/>
    <lineage>
        <taxon>Bacteria</taxon>
        <taxon>Pseudomonadati</taxon>
        <taxon>Pseudomonadota</taxon>
        <taxon>Alphaproteobacteria</taxon>
        <taxon>Hyphomicrobiales</taxon>
        <taxon>Flaviflagellibacter</taxon>
    </lineage>
</organism>
<feature type="signal peptide" evidence="1">
    <location>
        <begin position="1"/>
        <end position="27"/>
    </location>
</feature>
<evidence type="ECO:0000313" key="2">
    <source>
        <dbReference type="EMBL" id="MFC5069995.1"/>
    </source>
</evidence>
<comment type="caution">
    <text evidence="2">The sequence shown here is derived from an EMBL/GenBank/DDBJ whole genome shotgun (WGS) entry which is preliminary data.</text>
</comment>
<dbReference type="Proteomes" id="UP001595796">
    <property type="component" value="Unassembled WGS sequence"/>
</dbReference>